<proteinExistence type="predicted"/>
<reference evidence="1 2" key="1">
    <citation type="submission" date="2021-02" db="EMBL/GenBank/DDBJ databases">
        <title>PHA producing bacteria isolated from coastal sediment in Guangdong, Shenzhen.</title>
        <authorList>
            <person name="Zheng W."/>
            <person name="Yu S."/>
            <person name="Huang Y."/>
        </authorList>
    </citation>
    <scope>NUCLEOTIDE SEQUENCE [LARGE SCALE GENOMIC DNA]</scope>
    <source>
        <strain evidence="1 2">TN21-5</strain>
    </source>
</reference>
<gene>
    <name evidence="1" type="ORF">JYP53_08995</name>
</gene>
<evidence type="ECO:0008006" key="3">
    <source>
        <dbReference type="Google" id="ProtNLM"/>
    </source>
</evidence>
<name>A0ABS3BFE2_9GAMM</name>
<sequence>MIMGYPIEESGEPVPQFGLRMTHSAFESVLGAMKTAPRSGKAMAAALMQGLDAMPPHEKNGDFIFEFSGTSAPLPERFRFHYMSTLTKEMTFTAPAARPMMTGGEVVGERTLYRGNVPRFDFNTPNSKASPYHMKRISVRAELPENDARFEHVARGALKVSKGQLDALLKVKSTFDLSHLPIVAYNQNGKALVPLWHNHGGESLERLEDGGALLRFWGGIESVDYPVKGG</sequence>
<evidence type="ECO:0000313" key="2">
    <source>
        <dbReference type="Proteomes" id="UP000664344"/>
    </source>
</evidence>
<protein>
    <recommendedName>
        <fullName evidence="3">Tle cognate immunity protein 4 C-terminal domain-containing protein</fullName>
    </recommendedName>
</protein>
<dbReference type="RefSeq" id="WP_206557380.1">
    <property type="nucleotide sequence ID" value="NZ_JAFKDB010000014.1"/>
</dbReference>
<keyword evidence="2" id="KW-1185">Reference proteome</keyword>
<dbReference type="EMBL" id="JAFKDB010000014">
    <property type="protein sequence ID" value="MBN7770035.1"/>
    <property type="molecule type" value="Genomic_DNA"/>
</dbReference>
<comment type="caution">
    <text evidence="1">The sequence shown here is derived from an EMBL/GenBank/DDBJ whole genome shotgun (WGS) entry which is preliminary data.</text>
</comment>
<evidence type="ECO:0000313" key="1">
    <source>
        <dbReference type="EMBL" id="MBN7770035.1"/>
    </source>
</evidence>
<organism evidence="1 2">
    <name type="scientific">Marinobacter daepoensis</name>
    <dbReference type="NCBI Taxonomy" id="262077"/>
    <lineage>
        <taxon>Bacteria</taxon>
        <taxon>Pseudomonadati</taxon>
        <taxon>Pseudomonadota</taxon>
        <taxon>Gammaproteobacteria</taxon>
        <taxon>Pseudomonadales</taxon>
        <taxon>Marinobacteraceae</taxon>
        <taxon>Marinobacter</taxon>
    </lineage>
</organism>
<accession>A0ABS3BFE2</accession>
<dbReference type="Proteomes" id="UP000664344">
    <property type="component" value="Unassembled WGS sequence"/>
</dbReference>